<dbReference type="PIRSF" id="PIRSF029342">
    <property type="entry name" value="UCP029342_ErfK/YbiS/YcfS/YnhG"/>
    <property type="match status" value="1"/>
</dbReference>
<dbReference type="STRING" id="1440763.BJI69_08105"/>
<dbReference type="InterPro" id="IPR050979">
    <property type="entry name" value="LD-transpeptidase"/>
</dbReference>
<dbReference type="EMBL" id="CP017480">
    <property type="protein sequence ID" value="APG06434.1"/>
    <property type="molecule type" value="Genomic_DNA"/>
</dbReference>
<dbReference type="PROSITE" id="PS52029">
    <property type="entry name" value="LD_TPASE"/>
    <property type="match status" value="1"/>
</dbReference>
<dbReference type="GO" id="GO:0016740">
    <property type="term" value="F:transferase activity"/>
    <property type="evidence" value="ECO:0007669"/>
    <property type="project" value="UniProtKB-KW"/>
</dbReference>
<evidence type="ECO:0000256" key="2">
    <source>
        <dbReference type="ARBA" id="ARBA00005992"/>
    </source>
</evidence>
<dbReference type="InterPro" id="IPR038063">
    <property type="entry name" value="Transpep_catalytic_dom"/>
</dbReference>
<protein>
    <recommendedName>
        <fullName evidence="8">L,D-TPase catalytic domain-containing protein</fullName>
    </recommendedName>
</protein>
<dbReference type="InterPro" id="IPR005490">
    <property type="entry name" value="LD_TPept_cat_dom"/>
</dbReference>
<dbReference type="PANTHER" id="PTHR30582">
    <property type="entry name" value="L,D-TRANSPEPTIDASE"/>
    <property type="match status" value="1"/>
</dbReference>
<dbReference type="PATRIC" id="fig|1440763.5.peg.2749"/>
<evidence type="ECO:0000256" key="7">
    <source>
        <dbReference type="PROSITE-ProRule" id="PRU01373"/>
    </source>
</evidence>
<evidence type="ECO:0000313" key="9">
    <source>
        <dbReference type="EMBL" id="APG06434.1"/>
    </source>
</evidence>
<dbReference type="Proteomes" id="UP000182987">
    <property type="component" value="Chromosome"/>
</dbReference>
<dbReference type="GO" id="GO:0008360">
    <property type="term" value="P:regulation of cell shape"/>
    <property type="evidence" value="ECO:0007669"/>
    <property type="project" value="UniProtKB-UniRule"/>
</dbReference>
<keyword evidence="10" id="KW-1185">Reference proteome</keyword>
<keyword evidence="5 7" id="KW-0573">Peptidoglycan synthesis</keyword>
<dbReference type="AlphaFoldDB" id="A0A0G9H991"/>
<dbReference type="SUPFAM" id="SSF141523">
    <property type="entry name" value="L,D-transpeptidase catalytic domain-like"/>
    <property type="match status" value="1"/>
</dbReference>
<dbReference type="PANTHER" id="PTHR30582:SF2">
    <property type="entry name" value="L,D-TRANSPEPTIDASE YCIB-RELATED"/>
    <property type="match status" value="1"/>
</dbReference>
<evidence type="ECO:0000313" key="10">
    <source>
        <dbReference type="Proteomes" id="UP000182987"/>
    </source>
</evidence>
<dbReference type="Pfam" id="PF03734">
    <property type="entry name" value="YkuD"/>
    <property type="match status" value="1"/>
</dbReference>
<evidence type="ECO:0000256" key="5">
    <source>
        <dbReference type="ARBA" id="ARBA00022984"/>
    </source>
</evidence>
<dbReference type="KEGG" id="lrz:BJI69_08105"/>
<comment type="pathway">
    <text evidence="1 7">Cell wall biogenesis; peptidoglycan biosynthesis.</text>
</comment>
<evidence type="ECO:0000256" key="6">
    <source>
        <dbReference type="ARBA" id="ARBA00023316"/>
    </source>
</evidence>
<dbReference type="UniPathway" id="UPA00219"/>
<evidence type="ECO:0000256" key="4">
    <source>
        <dbReference type="ARBA" id="ARBA00022960"/>
    </source>
</evidence>
<dbReference type="GO" id="GO:0071555">
    <property type="term" value="P:cell wall organization"/>
    <property type="evidence" value="ECO:0007669"/>
    <property type="project" value="UniProtKB-UniRule"/>
</dbReference>
<evidence type="ECO:0000259" key="8">
    <source>
        <dbReference type="PROSITE" id="PS52029"/>
    </source>
</evidence>
<dbReference type="InterPro" id="IPR016915">
    <property type="entry name" value="UCP029342"/>
</dbReference>
<dbReference type="CDD" id="cd16913">
    <property type="entry name" value="YkuD_like"/>
    <property type="match status" value="1"/>
</dbReference>
<feature type="active site" description="Proton donor/acceptor" evidence="7">
    <location>
        <position position="133"/>
    </location>
</feature>
<proteinExistence type="inferred from homology"/>
<dbReference type="GO" id="GO:0018104">
    <property type="term" value="P:peptidoglycan-protein cross-linking"/>
    <property type="evidence" value="ECO:0007669"/>
    <property type="project" value="TreeGrafter"/>
</dbReference>
<evidence type="ECO:0000256" key="3">
    <source>
        <dbReference type="ARBA" id="ARBA00022679"/>
    </source>
</evidence>
<keyword evidence="3" id="KW-0808">Transferase</keyword>
<organism evidence="9 10">
    <name type="scientific">Luteibacter rhizovicinus DSM 16549</name>
    <dbReference type="NCBI Taxonomy" id="1440763"/>
    <lineage>
        <taxon>Bacteria</taxon>
        <taxon>Pseudomonadati</taxon>
        <taxon>Pseudomonadota</taxon>
        <taxon>Gammaproteobacteria</taxon>
        <taxon>Lysobacterales</taxon>
        <taxon>Rhodanobacteraceae</taxon>
        <taxon>Luteibacter</taxon>
    </lineage>
</organism>
<accession>A0A0G9H991</accession>
<dbReference type="GO" id="GO:0071972">
    <property type="term" value="F:peptidoglycan L,D-transpeptidase activity"/>
    <property type="evidence" value="ECO:0007669"/>
    <property type="project" value="TreeGrafter"/>
</dbReference>
<comment type="similarity">
    <text evidence="2">Belongs to the YkuD family.</text>
</comment>
<gene>
    <name evidence="9" type="ORF">BJI69_08105</name>
</gene>
<evidence type="ECO:0000256" key="1">
    <source>
        <dbReference type="ARBA" id="ARBA00004752"/>
    </source>
</evidence>
<sequence length="347" mass="36805">MRMKRVAAAVVLLVSLSTASFAANPIPVWGAKTSSPADTRPGDLKPGQWIWGGRGASPGPMAVIVSITEQRAYAYRNGILIGVTTVSTGKKGHETPTGVFTILQKDKDHHSKKYDDAPMPYQERLTWDGVALHAGGLPGYPESHGCVHMPTEFARLLFDATNMGMTVVVAEEGTAPVTVVHPSAVIPIDPRNGSDLPLAPLADGVPYRWNPDASPTGPISMVLSVADSRVIVFRNGIEIGRSRVEVKDPLVGTHAFIVASGYMPDAPQRAGLQMPNWITIGIPGHGDEAGKVVDEALVDRVSVPREFMEKIVPLLAPGSVLLATDESVQPETTGGKVQVIDSNPPGV</sequence>
<feature type="domain" description="L,D-TPase catalytic" evidence="8">
    <location>
        <begin position="61"/>
        <end position="170"/>
    </location>
</feature>
<dbReference type="Gene3D" id="2.40.440.10">
    <property type="entry name" value="L,D-transpeptidase catalytic domain-like"/>
    <property type="match status" value="1"/>
</dbReference>
<keyword evidence="4 7" id="KW-0133">Cell shape</keyword>
<dbReference type="GO" id="GO:0005576">
    <property type="term" value="C:extracellular region"/>
    <property type="evidence" value="ECO:0007669"/>
    <property type="project" value="TreeGrafter"/>
</dbReference>
<keyword evidence="6 7" id="KW-0961">Cell wall biogenesis/degradation</keyword>
<reference evidence="10" key="1">
    <citation type="submission" date="2016-09" db="EMBL/GenBank/DDBJ databases">
        <authorList>
            <person name="Lysoe E."/>
        </authorList>
    </citation>
    <scope>NUCLEOTIDE SEQUENCE [LARGE SCALE GENOMIC DNA]</scope>
    <source>
        <strain evidence="10">LJ96T</strain>
    </source>
</reference>
<name>A0A0G9H991_9GAMM</name>
<feature type="active site" description="Nucleophile" evidence="7">
    <location>
        <position position="146"/>
    </location>
</feature>
<dbReference type="NCBIfam" id="NF004785">
    <property type="entry name" value="PRK06132.1-2"/>
    <property type="match status" value="1"/>
</dbReference>